<keyword evidence="3" id="KW-1185">Reference proteome</keyword>
<dbReference type="SUPFAM" id="SSF54506">
    <property type="entry name" value="Diaminopimelate epimerase-like"/>
    <property type="match status" value="1"/>
</dbReference>
<dbReference type="Pfam" id="PF05544">
    <property type="entry name" value="Pro_racemase"/>
    <property type="match status" value="1"/>
</dbReference>
<sequence length="375" mass="39421">MLASDISVACIAGKSSRGPWPQIDVPLTREHIIETSAGESLIVVDSHTAGEPTRVVLNGLDSLPGATLSERSHALHARHPRLISAVVGEPRGWAPWHAVVPVQPDDPRADIAVLIFSALGQLDMCGHALIGTVTTLIEEGVVAASEPTTELTVQTGAGLVRVAATVERGRVRHVSFENAASYAFATDKVVAVPGLGEVRYDLAYGGLWYAVADASSLGLAIALDQVHRLMALSERIRAAINASLPEHPDEPDGPTFVPQLLWTTTEGARSGTNLATSTQLGFDRSPCGTGSSARTAILHAAGALAIGDTFDHHSVLGTTFTTEVVRKLVLPSGRPAITPRVTGSAWITARSELVFRNDDPLADGSFVPPFDTDGP</sequence>
<evidence type="ECO:0000313" key="2">
    <source>
        <dbReference type="EMBL" id="MDQ7908892.1"/>
    </source>
</evidence>
<organism evidence="2 3">
    <name type="scientific">Phytohabitans maris</name>
    <dbReference type="NCBI Taxonomy" id="3071409"/>
    <lineage>
        <taxon>Bacteria</taxon>
        <taxon>Bacillati</taxon>
        <taxon>Actinomycetota</taxon>
        <taxon>Actinomycetes</taxon>
        <taxon>Micromonosporales</taxon>
        <taxon>Micromonosporaceae</taxon>
    </lineage>
</organism>
<dbReference type="PANTHER" id="PTHR33442:SF1">
    <property type="entry name" value="TRANS-3-HYDROXY-L-PROLINE DEHYDRATASE"/>
    <property type="match status" value="1"/>
</dbReference>
<accession>A0ABU0ZPE5</accession>
<dbReference type="Proteomes" id="UP001230908">
    <property type="component" value="Unassembled WGS sequence"/>
</dbReference>
<reference evidence="2 3" key="1">
    <citation type="submission" date="2023-08" db="EMBL/GenBank/DDBJ databases">
        <title>Phytohabitans sansha sp. nov., isolated from marine sediment.</title>
        <authorList>
            <person name="Zhao Y."/>
            <person name="Yi K."/>
        </authorList>
    </citation>
    <scope>NUCLEOTIDE SEQUENCE [LARGE SCALE GENOMIC DNA]</scope>
    <source>
        <strain evidence="2 3">ZYX-F-186</strain>
    </source>
</reference>
<dbReference type="Gene3D" id="3.10.310.10">
    <property type="entry name" value="Diaminopimelate Epimerase, Chain A, domain 1"/>
    <property type="match status" value="2"/>
</dbReference>
<comment type="caution">
    <text evidence="2">The sequence shown here is derived from an EMBL/GenBank/DDBJ whole genome shotgun (WGS) entry which is preliminary data.</text>
</comment>
<protein>
    <submittedName>
        <fullName evidence="2">Proline racemase family protein</fullName>
    </submittedName>
</protein>
<proteinExistence type="inferred from homology"/>
<evidence type="ECO:0000256" key="1">
    <source>
        <dbReference type="ARBA" id="ARBA00007529"/>
    </source>
</evidence>
<dbReference type="PANTHER" id="PTHR33442">
    <property type="entry name" value="TRANS-3-HYDROXY-L-PROLINE DEHYDRATASE"/>
    <property type="match status" value="1"/>
</dbReference>
<name>A0ABU0ZPE5_9ACTN</name>
<dbReference type="InterPro" id="IPR008794">
    <property type="entry name" value="Pro_racemase_fam"/>
</dbReference>
<dbReference type="EMBL" id="JAVHUY010000035">
    <property type="protein sequence ID" value="MDQ7908892.1"/>
    <property type="molecule type" value="Genomic_DNA"/>
</dbReference>
<dbReference type="PIRSF" id="PIRSF029792">
    <property type="entry name" value="Pro_racemase"/>
    <property type="match status" value="1"/>
</dbReference>
<gene>
    <name evidence="2" type="ORF">RB614_30615</name>
</gene>
<dbReference type="SFLD" id="SFLDS00028">
    <property type="entry name" value="Proline_Racemase"/>
    <property type="match status" value="1"/>
</dbReference>
<dbReference type="RefSeq" id="WP_308716160.1">
    <property type="nucleotide sequence ID" value="NZ_JAVHUY010000035.1"/>
</dbReference>
<comment type="similarity">
    <text evidence="1">Belongs to the proline racemase family.</text>
</comment>
<evidence type="ECO:0000313" key="3">
    <source>
        <dbReference type="Proteomes" id="UP001230908"/>
    </source>
</evidence>